<comment type="caution">
    <text evidence="2">The sequence shown here is derived from an EMBL/GenBank/DDBJ whole genome shotgun (WGS) entry which is preliminary data.</text>
</comment>
<gene>
    <name evidence="2" type="ORF">Tci_887527</name>
</gene>
<feature type="compositionally biased region" description="Basic and acidic residues" evidence="1">
    <location>
        <begin position="1"/>
        <end position="25"/>
    </location>
</feature>
<evidence type="ECO:0000256" key="1">
    <source>
        <dbReference type="SAM" id="MobiDB-lite"/>
    </source>
</evidence>
<proteinExistence type="predicted"/>
<name>A0A699U2P1_TANCI</name>
<feature type="region of interest" description="Disordered" evidence="1">
    <location>
        <begin position="1"/>
        <end position="27"/>
    </location>
</feature>
<dbReference type="AlphaFoldDB" id="A0A699U2P1"/>
<feature type="non-terminal residue" evidence="2">
    <location>
        <position position="49"/>
    </location>
</feature>
<sequence>MVVIDEHHDHDMGECSMSRDPHDIGESSMHFDAQVDNQIVILPDHLQHP</sequence>
<evidence type="ECO:0000313" key="2">
    <source>
        <dbReference type="EMBL" id="GFD15558.1"/>
    </source>
</evidence>
<reference evidence="2" key="1">
    <citation type="journal article" date="2019" name="Sci. Rep.">
        <title>Draft genome of Tanacetum cinerariifolium, the natural source of mosquito coil.</title>
        <authorList>
            <person name="Yamashiro T."/>
            <person name="Shiraishi A."/>
            <person name="Satake H."/>
            <person name="Nakayama K."/>
        </authorList>
    </citation>
    <scope>NUCLEOTIDE SEQUENCE</scope>
</reference>
<accession>A0A699U2P1</accession>
<dbReference type="EMBL" id="BKCJ011287306">
    <property type="protein sequence ID" value="GFD15558.1"/>
    <property type="molecule type" value="Genomic_DNA"/>
</dbReference>
<protein>
    <submittedName>
        <fullName evidence="2">Uncharacterized protein</fullName>
    </submittedName>
</protein>
<organism evidence="2">
    <name type="scientific">Tanacetum cinerariifolium</name>
    <name type="common">Dalmatian daisy</name>
    <name type="synonym">Chrysanthemum cinerariifolium</name>
    <dbReference type="NCBI Taxonomy" id="118510"/>
    <lineage>
        <taxon>Eukaryota</taxon>
        <taxon>Viridiplantae</taxon>
        <taxon>Streptophyta</taxon>
        <taxon>Embryophyta</taxon>
        <taxon>Tracheophyta</taxon>
        <taxon>Spermatophyta</taxon>
        <taxon>Magnoliopsida</taxon>
        <taxon>eudicotyledons</taxon>
        <taxon>Gunneridae</taxon>
        <taxon>Pentapetalae</taxon>
        <taxon>asterids</taxon>
        <taxon>campanulids</taxon>
        <taxon>Asterales</taxon>
        <taxon>Asteraceae</taxon>
        <taxon>Asteroideae</taxon>
        <taxon>Anthemideae</taxon>
        <taxon>Anthemidinae</taxon>
        <taxon>Tanacetum</taxon>
    </lineage>
</organism>